<comment type="caution">
    <text evidence="2">The sequence shown here is derived from an EMBL/GenBank/DDBJ whole genome shotgun (WGS) entry which is preliminary data.</text>
</comment>
<keyword evidence="3" id="KW-1185">Reference proteome</keyword>
<feature type="region of interest" description="Disordered" evidence="1">
    <location>
        <begin position="53"/>
        <end position="73"/>
    </location>
</feature>
<feature type="compositionally biased region" description="Pro residues" evidence="1">
    <location>
        <begin position="222"/>
        <end position="232"/>
    </location>
</feature>
<name>A0AAE0BJM6_9CHLO</name>
<dbReference type="Proteomes" id="UP001190700">
    <property type="component" value="Unassembled WGS sequence"/>
</dbReference>
<sequence length="254" mass="26271">MGLIVNSCGRLAVKCVWHSQISISKYKSARSGGKGKDKGKGAAYQMGLRALHSPQTAQTPGRGRGSGGADGLRVSRDTQGKHTVVWWGCGGPHFLLDCPQKGCKPSAAAAMSDGTPLAALLTSLDSVYAGGDDICYGALFDSYSLTRVDSGVPLSALSSAVEEEPEYSALEVAFGTVVVSPKGLRCGCNPLITTAYMASICPPTEEFPGGVELLPVNHQPTPAQPAAPPPARTPSRPGGPGRGSAGLGHFHTWR</sequence>
<protein>
    <submittedName>
        <fullName evidence="2">Uncharacterized protein</fullName>
    </submittedName>
</protein>
<accession>A0AAE0BJM6</accession>
<organism evidence="2 3">
    <name type="scientific">Cymbomonas tetramitiformis</name>
    <dbReference type="NCBI Taxonomy" id="36881"/>
    <lineage>
        <taxon>Eukaryota</taxon>
        <taxon>Viridiplantae</taxon>
        <taxon>Chlorophyta</taxon>
        <taxon>Pyramimonadophyceae</taxon>
        <taxon>Pyramimonadales</taxon>
        <taxon>Pyramimonadaceae</taxon>
        <taxon>Cymbomonas</taxon>
    </lineage>
</organism>
<evidence type="ECO:0000313" key="2">
    <source>
        <dbReference type="EMBL" id="KAK3237766.1"/>
    </source>
</evidence>
<evidence type="ECO:0000256" key="1">
    <source>
        <dbReference type="SAM" id="MobiDB-lite"/>
    </source>
</evidence>
<evidence type="ECO:0000313" key="3">
    <source>
        <dbReference type="Proteomes" id="UP001190700"/>
    </source>
</evidence>
<dbReference type="EMBL" id="LGRX02034454">
    <property type="protein sequence ID" value="KAK3237766.1"/>
    <property type="molecule type" value="Genomic_DNA"/>
</dbReference>
<feature type="region of interest" description="Disordered" evidence="1">
    <location>
        <begin position="211"/>
        <end position="254"/>
    </location>
</feature>
<proteinExistence type="predicted"/>
<dbReference type="AlphaFoldDB" id="A0AAE0BJM6"/>
<reference evidence="2 3" key="1">
    <citation type="journal article" date="2015" name="Genome Biol. Evol.">
        <title>Comparative Genomics of a Bacterivorous Green Alga Reveals Evolutionary Causalities and Consequences of Phago-Mixotrophic Mode of Nutrition.</title>
        <authorList>
            <person name="Burns J.A."/>
            <person name="Paasch A."/>
            <person name="Narechania A."/>
            <person name="Kim E."/>
        </authorList>
    </citation>
    <scope>NUCLEOTIDE SEQUENCE [LARGE SCALE GENOMIC DNA]</scope>
    <source>
        <strain evidence="2 3">PLY_AMNH</strain>
    </source>
</reference>
<gene>
    <name evidence="2" type="ORF">CYMTET_52183</name>
</gene>